<reference evidence="1" key="1">
    <citation type="journal article" date="2015" name="Nature">
        <title>Complex archaea that bridge the gap between prokaryotes and eukaryotes.</title>
        <authorList>
            <person name="Spang A."/>
            <person name="Saw J.H."/>
            <person name="Jorgensen S.L."/>
            <person name="Zaremba-Niedzwiedzka K."/>
            <person name="Martijn J."/>
            <person name="Lind A.E."/>
            <person name="van Eijk R."/>
            <person name="Schleper C."/>
            <person name="Guy L."/>
            <person name="Ettema T.J."/>
        </authorList>
    </citation>
    <scope>NUCLEOTIDE SEQUENCE</scope>
</reference>
<evidence type="ECO:0008006" key="2">
    <source>
        <dbReference type="Google" id="ProtNLM"/>
    </source>
</evidence>
<dbReference type="EMBL" id="LAZR01069850">
    <property type="protein sequence ID" value="KKK46899.1"/>
    <property type="molecule type" value="Genomic_DNA"/>
</dbReference>
<name>A0A0F8XY51_9ZZZZ</name>
<proteinExistence type="predicted"/>
<dbReference type="AlphaFoldDB" id="A0A0F8XY51"/>
<feature type="non-terminal residue" evidence="1">
    <location>
        <position position="1"/>
    </location>
</feature>
<gene>
    <name evidence="1" type="ORF">LCGC14_3160630</name>
</gene>
<sequence length="335" mass="36454">PDEMSTCLSVPSTILDETGKPIEKMVTKVIGERIRGTGVSTQSLKAFRAKVIAQNQRLVDITKRTGKELPLLSPAGKQAMVDIDNLPGFVGHADYRAFRSKILKETRKLHRDVDVSEGMVKQVSSITRKELLDPKSVAGASLEAKRLHANVSNLFATSQKGLETTFSEKLARRLLKNPSNIVKEVFPNNNPKAIRLLRKSLVEPISGKPSKEGKVLWNQLRQAWLADVVNQASKEGVAKPKVFNNLLRKMGKKGLKEMFPEGRLATDVKKIQSVFEIAGKIPPTGTSLFSRGAQVAGLVMMYNSGKEGDFIGFTGGLILAIGPLAFAKLATTPGG</sequence>
<feature type="non-terminal residue" evidence="1">
    <location>
        <position position="335"/>
    </location>
</feature>
<evidence type="ECO:0000313" key="1">
    <source>
        <dbReference type="EMBL" id="KKK46899.1"/>
    </source>
</evidence>
<protein>
    <recommendedName>
        <fullName evidence="2">Large polyvalent protein associated domain-containing protein</fullName>
    </recommendedName>
</protein>
<organism evidence="1">
    <name type="scientific">marine sediment metagenome</name>
    <dbReference type="NCBI Taxonomy" id="412755"/>
    <lineage>
        <taxon>unclassified sequences</taxon>
        <taxon>metagenomes</taxon>
        <taxon>ecological metagenomes</taxon>
    </lineage>
</organism>
<comment type="caution">
    <text evidence="1">The sequence shown here is derived from an EMBL/GenBank/DDBJ whole genome shotgun (WGS) entry which is preliminary data.</text>
</comment>
<accession>A0A0F8XY51</accession>